<protein>
    <recommendedName>
        <fullName evidence="4">Major facilitator superfamily (MFS) profile domain-containing protein</fullName>
    </recommendedName>
</protein>
<feature type="compositionally biased region" description="Acidic residues" evidence="1">
    <location>
        <begin position="69"/>
        <end position="79"/>
    </location>
</feature>
<dbReference type="Proteomes" id="UP000055045">
    <property type="component" value="Unassembled WGS sequence"/>
</dbReference>
<gene>
    <name evidence="2" type="ORF">ACN42_g3224</name>
</gene>
<dbReference type="AlphaFoldDB" id="A0A101MNP2"/>
<comment type="caution">
    <text evidence="2">The sequence shown here is derived from an EMBL/GenBank/DDBJ whole genome shotgun (WGS) entry which is preliminary data.</text>
</comment>
<evidence type="ECO:0000256" key="1">
    <source>
        <dbReference type="SAM" id="MobiDB-lite"/>
    </source>
</evidence>
<dbReference type="EMBL" id="LLXE01000062">
    <property type="protein sequence ID" value="KUM63874.1"/>
    <property type="molecule type" value="Genomic_DNA"/>
</dbReference>
<accession>A0A101MNP2</accession>
<evidence type="ECO:0000313" key="2">
    <source>
        <dbReference type="EMBL" id="KUM63874.1"/>
    </source>
</evidence>
<name>A0A101MNP2_PENFR</name>
<evidence type="ECO:0000313" key="3">
    <source>
        <dbReference type="Proteomes" id="UP000055045"/>
    </source>
</evidence>
<feature type="region of interest" description="Disordered" evidence="1">
    <location>
        <begin position="1"/>
        <end position="81"/>
    </location>
</feature>
<keyword evidence="3" id="KW-1185">Reference proteome</keyword>
<organism evidence="2 3">
    <name type="scientific">Penicillium freii</name>
    <dbReference type="NCBI Taxonomy" id="48697"/>
    <lineage>
        <taxon>Eukaryota</taxon>
        <taxon>Fungi</taxon>
        <taxon>Dikarya</taxon>
        <taxon>Ascomycota</taxon>
        <taxon>Pezizomycotina</taxon>
        <taxon>Eurotiomycetes</taxon>
        <taxon>Eurotiomycetidae</taxon>
        <taxon>Eurotiales</taxon>
        <taxon>Aspergillaceae</taxon>
        <taxon>Penicillium</taxon>
    </lineage>
</organism>
<proteinExistence type="predicted"/>
<reference evidence="2 3" key="1">
    <citation type="submission" date="2015-10" db="EMBL/GenBank/DDBJ databases">
        <title>Genome sequencing of Penicillium freii.</title>
        <authorList>
            <person name="Nguyen H.D."/>
            <person name="Visagie C.M."/>
            <person name="Seifert K.A."/>
        </authorList>
    </citation>
    <scope>NUCLEOTIDE SEQUENCE [LARGE SCALE GENOMIC DNA]</scope>
    <source>
        <strain evidence="2 3">DAOM 242723</strain>
    </source>
</reference>
<sequence>MADSSRSETSGQIDKSAADATSDGHDRVSHKSAISNHNPKAPNVTIDLGGLLSHGEPAGHSSAKSAEPEVIESAEEGTETPDRPKGIRFVIVYSCILLGDFFVGYVNRFCLLQLCLALTRFVLQDTSCVTTLTPLISDEFKAIDHVGWYGIA</sequence>
<evidence type="ECO:0008006" key="4">
    <source>
        <dbReference type="Google" id="ProtNLM"/>
    </source>
</evidence>